<proteinExistence type="inferred from homology"/>
<dbReference type="CDD" id="cd03225">
    <property type="entry name" value="ABC_cobalt_CbiO_domain1"/>
    <property type="match status" value="1"/>
</dbReference>
<dbReference type="InterPro" id="IPR027417">
    <property type="entry name" value="P-loop_NTPase"/>
</dbReference>
<comment type="function">
    <text evidence="10">Probably part of an ABC transporter complex. Responsible for energy coupling to the transport system.</text>
</comment>
<dbReference type="SMART" id="SM00382">
    <property type="entry name" value="AAA"/>
    <property type="match status" value="2"/>
</dbReference>
<comment type="similarity">
    <text evidence="2">Belongs to the ABC transporter superfamily.</text>
</comment>
<dbReference type="InterPro" id="IPR015856">
    <property type="entry name" value="ABC_transpr_CbiO/EcfA_su"/>
</dbReference>
<dbReference type="InterPro" id="IPR050095">
    <property type="entry name" value="ECF_ABC_transporter_ATP-bd"/>
</dbReference>
<evidence type="ECO:0000256" key="5">
    <source>
        <dbReference type="ARBA" id="ARBA00022737"/>
    </source>
</evidence>
<keyword evidence="3" id="KW-0813">Transport</keyword>
<dbReference type="PANTHER" id="PTHR43553:SF23">
    <property type="entry name" value="ABC TRANSPORTER ATP-BINDING COMPONENT"/>
    <property type="match status" value="1"/>
</dbReference>
<comment type="subcellular location">
    <subcellularLocation>
        <location evidence="1">Cell membrane</location>
        <topology evidence="1">Peripheral membrane protein</topology>
    </subcellularLocation>
</comment>
<gene>
    <name evidence="12" type="ORF">B9N55_06520</name>
</gene>
<organism evidence="12 13">
    <name type="scientific">Finegoldia magna</name>
    <name type="common">Peptostreptococcus magnus</name>
    <dbReference type="NCBI Taxonomy" id="1260"/>
    <lineage>
        <taxon>Bacteria</taxon>
        <taxon>Bacillati</taxon>
        <taxon>Bacillota</taxon>
        <taxon>Tissierellia</taxon>
        <taxon>Tissierellales</taxon>
        <taxon>Peptoniphilaceae</taxon>
        <taxon>Finegoldia</taxon>
    </lineage>
</organism>
<dbReference type="InterPro" id="IPR003439">
    <property type="entry name" value="ABC_transporter-like_ATP-bd"/>
</dbReference>
<evidence type="ECO:0000313" key="12">
    <source>
        <dbReference type="EMBL" id="OXZ32020.1"/>
    </source>
</evidence>
<evidence type="ECO:0000256" key="2">
    <source>
        <dbReference type="ARBA" id="ARBA00005417"/>
    </source>
</evidence>
<dbReference type="EMBL" id="NDYE01000013">
    <property type="protein sequence ID" value="OXZ32020.1"/>
    <property type="molecule type" value="Genomic_DNA"/>
</dbReference>
<comment type="caution">
    <text evidence="12">The sequence shown here is derived from an EMBL/GenBank/DDBJ whole genome shotgun (WGS) entry which is preliminary data.</text>
</comment>
<evidence type="ECO:0000256" key="1">
    <source>
        <dbReference type="ARBA" id="ARBA00004202"/>
    </source>
</evidence>
<name>A0A233VHZ9_FINMA</name>
<dbReference type="InterPro" id="IPR017871">
    <property type="entry name" value="ABC_transporter-like_CS"/>
</dbReference>
<dbReference type="GO" id="GO:0005524">
    <property type="term" value="F:ATP binding"/>
    <property type="evidence" value="ECO:0007669"/>
    <property type="project" value="UniProtKB-KW"/>
</dbReference>
<feature type="domain" description="ABC transporter" evidence="11">
    <location>
        <begin position="261"/>
        <end position="492"/>
    </location>
</feature>
<keyword evidence="7" id="KW-0067">ATP-binding</keyword>
<protein>
    <submittedName>
        <fullName evidence="12">ABC transporter</fullName>
    </submittedName>
</protein>
<dbReference type="InterPro" id="IPR003593">
    <property type="entry name" value="AAA+_ATPase"/>
</dbReference>
<evidence type="ECO:0000256" key="9">
    <source>
        <dbReference type="ARBA" id="ARBA00023136"/>
    </source>
</evidence>
<accession>A0A233VHZ9</accession>
<dbReference type="RefSeq" id="WP_019132795.1">
    <property type="nucleotide sequence ID" value="NZ_JAWEFQ010000033.1"/>
</dbReference>
<dbReference type="SUPFAM" id="SSF52540">
    <property type="entry name" value="P-loop containing nucleoside triphosphate hydrolases"/>
    <property type="match status" value="2"/>
</dbReference>
<evidence type="ECO:0000256" key="7">
    <source>
        <dbReference type="ARBA" id="ARBA00022840"/>
    </source>
</evidence>
<keyword evidence="4" id="KW-1003">Cell membrane</keyword>
<dbReference type="GO" id="GO:0043190">
    <property type="term" value="C:ATP-binding cassette (ABC) transporter complex"/>
    <property type="evidence" value="ECO:0007669"/>
    <property type="project" value="TreeGrafter"/>
</dbReference>
<dbReference type="AlphaFoldDB" id="A0A233VHZ9"/>
<keyword evidence="5" id="KW-0677">Repeat</keyword>
<keyword evidence="8" id="KW-1278">Translocase</keyword>
<evidence type="ECO:0000256" key="10">
    <source>
        <dbReference type="ARBA" id="ARBA00025157"/>
    </source>
</evidence>
<dbReference type="GO" id="GO:0042626">
    <property type="term" value="F:ATPase-coupled transmembrane transporter activity"/>
    <property type="evidence" value="ECO:0007669"/>
    <property type="project" value="TreeGrafter"/>
</dbReference>
<keyword evidence="9" id="KW-0472">Membrane</keyword>
<feature type="domain" description="ABC transporter" evidence="11">
    <location>
        <begin position="2"/>
        <end position="242"/>
    </location>
</feature>
<keyword evidence="6" id="KW-0547">Nucleotide-binding</keyword>
<dbReference type="PROSITE" id="PS00211">
    <property type="entry name" value="ABC_TRANSPORTER_1"/>
    <property type="match status" value="1"/>
</dbReference>
<evidence type="ECO:0000256" key="8">
    <source>
        <dbReference type="ARBA" id="ARBA00022967"/>
    </source>
</evidence>
<dbReference type="Pfam" id="PF00005">
    <property type="entry name" value="ABC_tran"/>
    <property type="match status" value="2"/>
</dbReference>
<dbReference type="Gene3D" id="3.40.50.300">
    <property type="entry name" value="P-loop containing nucleotide triphosphate hydrolases"/>
    <property type="match status" value="2"/>
</dbReference>
<dbReference type="CDD" id="cd03226">
    <property type="entry name" value="ABC_cobalt_CbiO_domain2"/>
    <property type="match status" value="1"/>
</dbReference>
<evidence type="ECO:0000259" key="11">
    <source>
        <dbReference type="PROSITE" id="PS50893"/>
    </source>
</evidence>
<dbReference type="Proteomes" id="UP000215546">
    <property type="component" value="Unassembled WGS sequence"/>
</dbReference>
<reference evidence="13" key="1">
    <citation type="submission" date="2017-04" db="EMBL/GenBank/DDBJ databases">
        <title>Finegoldia magna isolated from orthopedic joint implant-associated infections.</title>
        <authorList>
            <person name="Bjorklund S."/>
            <person name="Bruggemann H."/>
            <person name="Jensen A."/>
            <person name="Hellmark B."/>
            <person name="Soderquist B."/>
        </authorList>
    </citation>
    <scope>NUCLEOTIDE SEQUENCE [LARGE SCALE GENOMIC DNA]</scope>
    <source>
        <strain evidence="13">12T273</strain>
    </source>
</reference>
<sequence>MIKFENASFVYKNGQRNNGMRDVSLNIPEGQVVLLCGESGCGKTTLTRMINGLVPHFYEGEMSGEVFVCGNNVAECELYQLAYYVGSVFQNPKSQFYTVKTDTEVVFTCENLGMEKQLIFERFENIVEALDITALLGKSLFSLSGGEKQRVACASAIAPNPPIVVMDEPTSNLDTHTIAQLRKIIKKWKQDRKTVIIAEHRLEWLMDLADRVIYMKNGRIINDYTIEQFKKISKEQLKIMGLRSKPEFQKENRATDNAGKIEFVDFSYTYKGENKPALSIPYINLPENSIIGIVGNNGAGKSTFGHAFCGLEKRSKGDIFLNGESFKRKNRIESTYIVMQDVNQQLFTESVFEEVRLSMERLGLSHEEQEKRTNIILKELGLEEFKDSHPMSLSGGQKQRVAMASALASDKRFLLYDEPTSGLDYMHMIEVADAIKRMKAARRTQFVITHDSELVSRCCDYILFLECGEVKCIGNIDDMAIQETLQEFWNQVYM</sequence>
<dbReference type="GO" id="GO:0016887">
    <property type="term" value="F:ATP hydrolysis activity"/>
    <property type="evidence" value="ECO:0007669"/>
    <property type="project" value="InterPro"/>
</dbReference>
<evidence type="ECO:0000256" key="6">
    <source>
        <dbReference type="ARBA" id="ARBA00022741"/>
    </source>
</evidence>
<dbReference type="PANTHER" id="PTHR43553">
    <property type="entry name" value="HEAVY METAL TRANSPORTER"/>
    <property type="match status" value="1"/>
</dbReference>
<dbReference type="PROSITE" id="PS50893">
    <property type="entry name" value="ABC_TRANSPORTER_2"/>
    <property type="match status" value="2"/>
</dbReference>
<evidence type="ECO:0000256" key="3">
    <source>
        <dbReference type="ARBA" id="ARBA00022448"/>
    </source>
</evidence>
<evidence type="ECO:0000313" key="13">
    <source>
        <dbReference type="Proteomes" id="UP000215546"/>
    </source>
</evidence>
<evidence type="ECO:0000256" key="4">
    <source>
        <dbReference type="ARBA" id="ARBA00022475"/>
    </source>
</evidence>